<organism evidence="1 2">
    <name type="scientific">Endocarpon pusillum</name>
    <dbReference type="NCBI Taxonomy" id="364733"/>
    <lineage>
        <taxon>Eukaryota</taxon>
        <taxon>Fungi</taxon>
        <taxon>Dikarya</taxon>
        <taxon>Ascomycota</taxon>
        <taxon>Pezizomycotina</taxon>
        <taxon>Eurotiomycetes</taxon>
        <taxon>Chaetothyriomycetidae</taxon>
        <taxon>Verrucariales</taxon>
        <taxon>Verrucariaceae</taxon>
        <taxon>Endocarpon</taxon>
    </lineage>
</organism>
<gene>
    <name evidence="1" type="ORF">GJ744_011750</name>
</gene>
<reference evidence="1" key="1">
    <citation type="submission" date="2020-02" db="EMBL/GenBank/DDBJ databases">
        <authorList>
            <person name="Palmer J.M."/>
        </authorList>
    </citation>
    <scope>NUCLEOTIDE SEQUENCE</scope>
    <source>
        <strain evidence="1">EPUS1.4</strain>
        <tissue evidence="1">Thallus</tissue>
    </source>
</reference>
<name>A0A8H7E4I9_9EURO</name>
<accession>A0A8H7E4I9</accession>
<evidence type="ECO:0000313" key="1">
    <source>
        <dbReference type="EMBL" id="KAF7506396.1"/>
    </source>
</evidence>
<evidence type="ECO:0000313" key="2">
    <source>
        <dbReference type="Proteomes" id="UP000606974"/>
    </source>
</evidence>
<dbReference type="AlphaFoldDB" id="A0A8H7E4I9"/>
<dbReference type="Proteomes" id="UP000606974">
    <property type="component" value="Unassembled WGS sequence"/>
</dbReference>
<comment type="caution">
    <text evidence="1">The sequence shown here is derived from an EMBL/GenBank/DDBJ whole genome shotgun (WGS) entry which is preliminary data.</text>
</comment>
<keyword evidence="2" id="KW-1185">Reference proteome</keyword>
<protein>
    <submittedName>
        <fullName evidence="1">Uncharacterized protein</fullName>
    </submittedName>
</protein>
<dbReference type="EMBL" id="JAACFV010000087">
    <property type="protein sequence ID" value="KAF7506396.1"/>
    <property type="molecule type" value="Genomic_DNA"/>
</dbReference>
<sequence>MTTEKTTETADTSIETAEISIVFTEKTETADTSIVSTEKIKTADTSIVTTEKMTETADTLE</sequence>
<proteinExistence type="predicted"/>